<dbReference type="GO" id="GO:0016020">
    <property type="term" value="C:membrane"/>
    <property type="evidence" value="ECO:0007669"/>
    <property type="project" value="UniProtKB-SubCell"/>
</dbReference>
<dbReference type="OrthoDB" id="3358017at2759"/>
<name>A0A5N6U2V7_ASPAV</name>
<keyword evidence="3" id="KW-1185">Reference proteome</keyword>
<sequence length="267" mass="30424">MSETAHYSILAALHIFRVASTKAWDRIFMALGSFSPTIGRGARILSSHIIYNKGSWAAQKALLLWGPNMLIFTVHLTHTEFVKALHAESHVVSKPWIARPLYFTLNTILFLLMIFSVTMLVTTSDESKERQYTNLLKASLINTWLNFRLPHHVAIESIEGIPKWNQWNQRFGRVPSIIAIGHNVVWMQLLREADGFIARTEWTAYAFDIDQSTVVLLGWGIWYLPARCKAVVGKQKKGRDVIEGSDEIGYDHTGSQNINLEDTRYDP</sequence>
<proteinExistence type="predicted"/>
<evidence type="ECO:0000256" key="1">
    <source>
        <dbReference type="SAM" id="Phobius"/>
    </source>
</evidence>
<keyword evidence="1" id="KW-0812">Transmembrane</keyword>
<accession>A0A5N6U2V7</accession>
<reference evidence="2 3" key="1">
    <citation type="submission" date="2019-04" db="EMBL/GenBank/DDBJ databases">
        <title>Friends and foes A comparative genomics study of 23 Aspergillus species from section Flavi.</title>
        <authorList>
            <consortium name="DOE Joint Genome Institute"/>
            <person name="Kjaerbolling I."/>
            <person name="Vesth T."/>
            <person name="Frisvad J.C."/>
            <person name="Nybo J.L."/>
            <person name="Theobald S."/>
            <person name="Kildgaard S."/>
            <person name="Isbrandt T."/>
            <person name="Kuo A."/>
            <person name="Sato A."/>
            <person name="Lyhne E.K."/>
            <person name="Kogle M.E."/>
            <person name="Wiebenga A."/>
            <person name="Kun R.S."/>
            <person name="Lubbers R.J."/>
            <person name="Makela M.R."/>
            <person name="Barry K."/>
            <person name="Chovatia M."/>
            <person name="Clum A."/>
            <person name="Daum C."/>
            <person name="Haridas S."/>
            <person name="He G."/>
            <person name="LaButti K."/>
            <person name="Lipzen A."/>
            <person name="Mondo S."/>
            <person name="Riley R."/>
            <person name="Salamov A."/>
            <person name="Simmons B.A."/>
            <person name="Magnuson J.K."/>
            <person name="Henrissat B."/>
            <person name="Mortensen U.H."/>
            <person name="Larsen T.O."/>
            <person name="Devries R.P."/>
            <person name="Grigoriev I.V."/>
            <person name="Machida M."/>
            <person name="Baker S.E."/>
            <person name="Andersen M.R."/>
        </authorList>
    </citation>
    <scope>NUCLEOTIDE SEQUENCE [LARGE SCALE GENOMIC DNA]</scope>
    <source>
        <strain evidence="2 3">IBT 18842</strain>
    </source>
</reference>
<dbReference type="Proteomes" id="UP000325780">
    <property type="component" value="Unassembled WGS sequence"/>
</dbReference>
<protein>
    <submittedName>
        <fullName evidence="2">Uncharacterized protein</fullName>
    </submittedName>
</protein>
<evidence type="ECO:0000313" key="3">
    <source>
        <dbReference type="Proteomes" id="UP000325780"/>
    </source>
</evidence>
<evidence type="ECO:0000313" key="2">
    <source>
        <dbReference type="EMBL" id="KAE8152926.1"/>
    </source>
</evidence>
<gene>
    <name evidence="2" type="ORF">BDV25DRAFT_127550</name>
</gene>
<keyword evidence="1" id="KW-1133">Transmembrane helix</keyword>
<dbReference type="EMBL" id="ML742045">
    <property type="protein sequence ID" value="KAE8152926.1"/>
    <property type="molecule type" value="Genomic_DNA"/>
</dbReference>
<keyword evidence="1" id="KW-0472">Membrane</keyword>
<dbReference type="AlphaFoldDB" id="A0A5N6U2V7"/>
<organism evidence="2 3">
    <name type="scientific">Aspergillus avenaceus</name>
    <dbReference type="NCBI Taxonomy" id="36643"/>
    <lineage>
        <taxon>Eukaryota</taxon>
        <taxon>Fungi</taxon>
        <taxon>Dikarya</taxon>
        <taxon>Ascomycota</taxon>
        <taxon>Pezizomycotina</taxon>
        <taxon>Eurotiomycetes</taxon>
        <taxon>Eurotiomycetidae</taxon>
        <taxon>Eurotiales</taxon>
        <taxon>Aspergillaceae</taxon>
        <taxon>Aspergillus</taxon>
        <taxon>Aspergillus subgen. Circumdati</taxon>
    </lineage>
</organism>
<feature type="transmembrane region" description="Helical" evidence="1">
    <location>
        <begin position="101"/>
        <end position="121"/>
    </location>
</feature>